<reference evidence="3 4" key="1">
    <citation type="submission" date="2017-10" db="EMBL/GenBank/DDBJ databases">
        <title>Draft genome sequences of strains TRE 1, TRE 9, TRE H and TRI 7, isolated from tamarins, belonging to four potential novel Bifidobacterium species.</title>
        <authorList>
            <person name="Mattarelli P."/>
            <person name="Modesto M."/>
            <person name="Puglisi E."/>
            <person name="Morelli L."/>
            <person name="Spezio C."/>
            <person name="Bonetti A."/>
            <person name="Sandri C."/>
        </authorList>
    </citation>
    <scope>NUCLEOTIDE SEQUENCE [LARGE SCALE GENOMIC DNA]</scope>
    <source>
        <strain evidence="4">TRE1</strain>
    </source>
</reference>
<feature type="compositionally biased region" description="Polar residues" evidence="1">
    <location>
        <begin position="1"/>
        <end position="12"/>
    </location>
</feature>
<accession>A0A2M9H945</accession>
<keyword evidence="4" id="KW-1185">Reference proteome</keyword>
<comment type="caution">
    <text evidence="3">The sequence shown here is derived from an EMBL/GenBank/DDBJ whole genome shotgun (WGS) entry which is preliminary data.</text>
</comment>
<feature type="compositionally biased region" description="Basic and acidic residues" evidence="1">
    <location>
        <begin position="50"/>
        <end position="62"/>
    </location>
</feature>
<protein>
    <recommendedName>
        <fullName evidence="5">Teichoic acid transporter</fullName>
    </recommendedName>
</protein>
<dbReference type="Proteomes" id="UP000229095">
    <property type="component" value="Unassembled WGS sequence"/>
</dbReference>
<feature type="transmembrane region" description="Helical" evidence="2">
    <location>
        <begin position="224"/>
        <end position="248"/>
    </location>
</feature>
<feature type="transmembrane region" description="Helical" evidence="2">
    <location>
        <begin position="144"/>
        <end position="169"/>
    </location>
</feature>
<keyword evidence="2" id="KW-0812">Transmembrane</keyword>
<feature type="transmembrane region" description="Helical" evidence="2">
    <location>
        <begin position="118"/>
        <end position="137"/>
    </location>
</feature>
<evidence type="ECO:0000256" key="1">
    <source>
        <dbReference type="SAM" id="MobiDB-lite"/>
    </source>
</evidence>
<keyword evidence="2" id="KW-0472">Membrane</keyword>
<dbReference type="RefSeq" id="WP_100510610.1">
    <property type="nucleotide sequence ID" value="NZ_PEBI01000002.1"/>
</dbReference>
<evidence type="ECO:0000313" key="3">
    <source>
        <dbReference type="EMBL" id="PJM73320.1"/>
    </source>
</evidence>
<sequence length="251" mass="26794">MATESSKTSRNMDGTPDGVAAQHDADAKAVDMKGADAKTAGATTSGRKVRLTDPSESHPREPSIAELGRRHWHKGRWAAFIIALIAAIIVPYGGGRLLAMNGTQLVVDFVEPFDPRGMALLSWAITVVMFASLGMAVMETRRVLWRVLFILALALEQLVAGVGLLRLNFWNSTYVVYGEAAPPINAANLGIIAAAVGLAVFAVVYVGLLVTIHKDSRLNTLTRSWSALSMFFVIEVAALLVVLLGGLVTAV</sequence>
<feature type="transmembrane region" description="Helical" evidence="2">
    <location>
        <begin position="189"/>
        <end position="212"/>
    </location>
</feature>
<proteinExistence type="predicted"/>
<keyword evidence="2" id="KW-1133">Transmembrane helix</keyword>
<dbReference type="OrthoDB" id="3231612at2"/>
<evidence type="ECO:0000256" key="2">
    <source>
        <dbReference type="SAM" id="Phobius"/>
    </source>
</evidence>
<feature type="compositionally biased region" description="Basic and acidic residues" evidence="1">
    <location>
        <begin position="23"/>
        <end position="36"/>
    </location>
</feature>
<feature type="region of interest" description="Disordered" evidence="1">
    <location>
        <begin position="1"/>
        <end position="62"/>
    </location>
</feature>
<gene>
    <name evidence="3" type="ORF">CS006_04580</name>
</gene>
<evidence type="ECO:0000313" key="4">
    <source>
        <dbReference type="Proteomes" id="UP000229095"/>
    </source>
</evidence>
<name>A0A2M9H945_9BIFI</name>
<dbReference type="AlphaFoldDB" id="A0A2M9H945"/>
<dbReference type="EMBL" id="PEBI01000002">
    <property type="protein sequence ID" value="PJM73320.1"/>
    <property type="molecule type" value="Genomic_DNA"/>
</dbReference>
<organism evidence="3 4">
    <name type="scientific">Bifidobacterium primatium</name>
    <dbReference type="NCBI Taxonomy" id="2045438"/>
    <lineage>
        <taxon>Bacteria</taxon>
        <taxon>Bacillati</taxon>
        <taxon>Actinomycetota</taxon>
        <taxon>Actinomycetes</taxon>
        <taxon>Bifidobacteriales</taxon>
        <taxon>Bifidobacteriaceae</taxon>
        <taxon>Bifidobacterium</taxon>
    </lineage>
</organism>
<feature type="transmembrane region" description="Helical" evidence="2">
    <location>
        <begin position="77"/>
        <end position="98"/>
    </location>
</feature>
<evidence type="ECO:0008006" key="5">
    <source>
        <dbReference type="Google" id="ProtNLM"/>
    </source>
</evidence>